<dbReference type="InterPro" id="IPR045936">
    <property type="entry name" value="DUF6356"/>
</dbReference>
<keyword evidence="1" id="KW-0812">Transmembrane</keyword>
<gene>
    <name evidence="2" type="ORF">HF685_09105</name>
</gene>
<organism evidence="2 3">
    <name type="scientific">Parasphingorhabdus halotolerans</name>
    <dbReference type="NCBI Taxonomy" id="2725558"/>
    <lineage>
        <taxon>Bacteria</taxon>
        <taxon>Pseudomonadati</taxon>
        <taxon>Pseudomonadota</taxon>
        <taxon>Alphaproteobacteria</taxon>
        <taxon>Sphingomonadales</taxon>
        <taxon>Sphingomonadaceae</taxon>
        <taxon>Parasphingorhabdus</taxon>
    </lineage>
</organism>
<accession>A0A6H2DM13</accession>
<keyword evidence="1" id="KW-0472">Membrane</keyword>
<reference evidence="2 3" key="1">
    <citation type="submission" date="2020-04" db="EMBL/GenBank/DDBJ databases">
        <title>Genome sequence for Sphingorhabdus sp. strain M1.</title>
        <authorList>
            <person name="Park S.-J."/>
        </authorList>
    </citation>
    <scope>NUCLEOTIDE SEQUENCE [LARGE SCALE GENOMIC DNA]</scope>
    <source>
        <strain evidence="2 3">JK6</strain>
    </source>
</reference>
<evidence type="ECO:0000313" key="2">
    <source>
        <dbReference type="EMBL" id="QJB69420.1"/>
    </source>
</evidence>
<dbReference type="EMBL" id="CP051217">
    <property type="protein sequence ID" value="QJB69420.1"/>
    <property type="molecule type" value="Genomic_DNA"/>
</dbReference>
<name>A0A6H2DM13_9SPHN</name>
<dbReference type="AlphaFoldDB" id="A0A6H2DM13"/>
<sequence>MNPFTDHPKAVGETYLEHFATASSFGVPMIITGFACLLHGFFPFLFEKTGSNLVRNLHERMVTNRVKPKNLDKVGEQPLEWCI</sequence>
<evidence type="ECO:0000256" key="1">
    <source>
        <dbReference type="SAM" id="Phobius"/>
    </source>
</evidence>
<evidence type="ECO:0008006" key="4">
    <source>
        <dbReference type="Google" id="ProtNLM"/>
    </source>
</evidence>
<dbReference type="Pfam" id="PF19883">
    <property type="entry name" value="DUF6356"/>
    <property type="match status" value="1"/>
</dbReference>
<feature type="transmembrane region" description="Helical" evidence="1">
    <location>
        <begin position="25"/>
        <end position="46"/>
    </location>
</feature>
<evidence type="ECO:0000313" key="3">
    <source>
        <dbReference type="Proteomes" id="UP000501600"/>
    </source>
</evidence>
<protein>
    <recommendedName>
        <fullName evidence="4">Capsule biosynthesis protein</fullName>
    </recommendedName>
</protein>
<keyword evidence="1" id="KW-1133">Transmembrane helix</keyword>
<dbReference type="Proteomes" id="UP000501600">
    <property type="component" value="Chromosome"/>
</dbReference>
<dbReference type="RefSeq" id="WP_168819457.1">
    <property type="nucleotide sequence ID" value="NZ_CP051217.1"/>
</dbReference>
<dbReference type="KEGG" id="phao:HF685_09105"/>
<keyword evidence="3" id="KW-1185">Reference proteome</keyword>
<proteinExistence type="predicted"/>